<name>A0A1H6BDL5_9ACTN</name>
<dbReference type="InterPro" id="IPR033749">
    <property type="entry name" value="Polyprenyl_synt_CS"/>
</dbReference>
<accession>A0A1H6BDL5</accession>
<evidence type="ECO:0000256" key="2">
    <source>
        <dbReference type="ARBA" id="ARBA00022842"/>
    </source>
</evidence>
<evidence type="ECO:0000256" key="1">
    <source>
        <dbReference type="ARBA" id="ARBA00022723"/>
    </source>
</evidence>
<dbReference type="PANTHER" id="PTHR12001">
    <property type="entry name" value="GERANYLGERANYL PYROPHOSPHATE SYNTHASE"/>
    <property type="match status" value="1"/>
</dbReference>
<dbReference type="SFLD" id="SFLDG01017">
    <property type="entry name" value="Polyprenyl_Transferase_Like"/>
    <property type="match status" value="1"/>
</dbReference>
<dbReference type="CDD" id="cd00685">
    <property type="entry name" value="Trans_IPPS_HT"/>
    <property type="match status" value="1"/>
</dbReference>
<sequence length="346" mass="36596">MRGGVELGPEPLLTLPVAEENLAGGCAVELTASLLGYLESACASDDRLGALMRYALLPGGKLLRPLLLLETVAALDGDPVAALPAAAALEMLHAATLVHDDIIDQDALRRGRPSVAARFGRADALVGGDAMMCAALGQARALRSSGYDADRALQVLEVISTAAVEVSRGQMMEADLVGRMDCAIAEYLRMVRLKTGSLLDAATRVATVLTDAGEPHSRALARFADHLGVAFQMQDDLLPYADDAGAAGKPALSDLRNRRPTLPVLIAFRNAAPRQRRMLQDLWRRPAEDAQHALAELLETGGALHAARATATEHLTAALTALDDLPPGRHRDHLAAMAGRLAARRS</sequence>
<dbReference type="PROSITE" id="PS00723">
    <property type="entry name" value="POLYPRENYL_SYNTHASE_1"/>
    <property type="match status" value="1"/>
</dbReference>
<dbReference type="GO" id="GO:0004659">
    <property type="term" value="F:prenyltransferase activity"/>
    <property type="evidence" value="ECO:0007669"/>
    <property type="project" value="InterPro"/>
</dbReference>
<dbReference type="SUPFAM" id="SSF48576">
    <property type="entry name" value="Terpenoid synthases"/>
    <property type="match status" value="1"/>
</dbReference>
<dbReference type="Pfam" id="PF00348">
    <property type="entry name" value="polyprenyl_synt"/>
    <property type="match status" value="1"/>
</dbReference>
<comment type="similarity">
    <text evidence="3">Belongs to the FPP/GGPP synthase family.</text>
</comment>
<proteinExistence type="inferred from homology"/>
<evidence type="ECO:0000313" key="5">
    <source>
        <dbReference type="Proteomes" id="UP000236754"/>
    </source>
</evidence>
<dbReference type="SFLD" id="SFLDS00005">
    <property type="entry name" value="Isoprenoid_Synthase_Type_I"/>
    <property type="match status" value="1"/>
</dbReference>
<keyword evidence="2" id="KW-0460">Magnesium</keyword>
<evidence type="ECO:0000256" key="3">
    <source>
        <dbReference type="RuleBase" id="RU004466"/>
    </source>
</evidence>
<dbReference type="InterPro" id="IPR008949">
    <property type="entry name" value="Isoprenoid_synthase_dom_sf"/>
</dbReference>
<dbReference type="AlphaFoldDB" id="A0A1H6BDL5"/>
<dbReference type="GO" id="GO:0008299">
    <property type="term" value="P:isoprenoid biosynthetic process"/>
    <property type="evidence" value="ECO:0007669"/>
    <property type="project" value="InterPro"/>
</dbReference>
<reference evidence="4 5" key="1">
    <citation type="submission" date="2016-10" db="EMBL/GenBank/DDBJ databases">
        <authorList>
            <person name="de Groot N.N."/>
        </authorList>
    </citation>
    <scope>NUCLEOTIDE SEQUENCE [LARGE SCALE GENOMIC DNA]</scope>
    <source>
        <strain evidence="4 5">CGMCC 4.2023</strain>
    </source>
</reference>
<dbReference type="GO" id="GO:0046872">
    <property type="term" value="F:metal ion binding"/>
    <property type="evidence" value="ECO:0007669"/>
    <property type="project" value="UniProtKB-KW"/>
</dbReference>
<dbReference type="InterPro" id="IPR000092">
    <property type="entry name" value="Polyprenyl_synt"/>
</dbReference>
<keyword evidence="1" id="KW-0479">Metal-binding</keyword>
<gene>
    <name evidence="4" type="ORF">SAMN05216223_106420</name>
</gene>
<protein>
    <submittedName>
        <fullName evidence="4">Geranylgeranyl diphosphate synthase, type I</fullName>
    </submittedName>
</protein>
<organism evidence="4 5">
    <name type="scientific">Actinacidiphila yanglinensis</name>
    <dbReference type="NCBI Taxonomy" id="310779"/>
    <lineage>
        <taxon>Bacteria</taxon>
        <taxon>Bacillati</taxon>
        <taxon>Actinomycetota</taxon>
        <taxon>Actinomycetes</taxon>
        <taxon>Kitasatosporales</taxon>
        <taxon>Streptomycetaceae</taxon>
        <taxon>Actinacidiphila</taxon>
    </lineage>
</organism>
<evidence type="ECO:0000313" key="4">
    <source>
        <dbReference type="EMBL" id="SEG58357.1"/>
    </source>
</evidence>
<dbReference type="PANTHER" id="PTHR12001:SF86">
    <property type="entry name" value="GERANYLGERANYL DIPHOSPHATE SYNTHASE"/>
    <property type="match status" value="1"/>
</dbReference>
<keyword evidence="3" id="KW-0808">Transferase</keyword>
<dbReference type="EMBL" id="FNVU01000006">
    <property type="protein sequence ID" value="SEG58357.1"/>
    <property type="molecule type" value="Genomic_DNA"/>
</dbReference>
<dbReference type="Gene3D" id="1.10.600.10">
    <property type="entry name" value="Farnesyl Diphosphate Synthase"/>
    <property type="match status" value="1"/>
</dbReference>
<dbReference type="Proteomes" id="UP000236754">
    <property type="component" value="Unassembled WGS sequence"/>
</dbReference>
<keyword evidence="5" id="KW-1185">Reference proteome</keyword>